<accession>A0ACB0LL35</accession>
<sequence length="251" mass="28178">MEEEIEVNESNEDFSNSILSEFGSSTNQSHRHLCRFIRTISKMIKRHDLPSSPFIYMTVTVSCLEAISTITNHDNRMLNVLLKLLSLVIVKVPVDVVRKTRESSSELIATLIVYPSISETAVVEGLKCLSHLFINGEEYTVLPSHDSPLFNVLSNFLTDSRPHVRRQCHLCLRNILINFQKSPLLGIASESVINLLERVPLLAGGANANADEGTKGAQQALYILDALKECLPLLSLKYKNSILKHFKCKCW</sequence>
<name>A0ACB0LL35_TRIPR</name>
<evidence type="ECO:0000313" key="1">
    <source>
        <dbReference type="EMBL" id="CAJ2669956.1"/>
    </source>
</evidence>
<gene>
    <name evidence="1" type="ORF">MILVUS5_LOCUS34069</name>
</gene>
<dbReference type="Proteomes" id="UP001177021">
    <property type="component" value="Unassembled WGS sequence"/>
</dbReference>
<evidence type="ECO:0000313" key="2">
    <source>
        <dbReference type="Proteomes" id="UP001177021"/>
    </source>
</evidence>
<protein>
    <submittedName>
        <fullName evidence="1">Uncharacterized protein</fullName>
    </submittedName>
</protein>
<reference evidence="1" key="1">
    <citation type="submission" date="2023-10" db="EMBL/GenBank/DDBJ databases">
        <authorList>
            <person name="Rodriguez Cubillos JULIANA M."/>
            <person name="De Vega J."/>
        </authorList>
    </citation>
    <scope>NUCLEOTIDE SEQUENCE</scope>
</reference>
<keyword evidence="2" id="KW-1185">Reference proteome</keyword>
<proteinExistence type="predicted"/>
<organism evidence="1 2">
    <name type="scientific">Trifolium pratense</name>
    <name type="common">Red clover</name>
    <dbReference type="NCBI Taxonomy" id="57577"/>
    <lineage>
        <taxon>Eukaryota</taxon>
        <taxon>Viridiplantae</taxon>
        <taxon>Streptophyta</taxon>
        <taxon>Embryophyta</taxon>
        <taxon>Tracheophyta</taxon>
        <taxon>Spermatophyta</taxon>
        <taxon>Magnoliopsida</taxon>
        <taxon>eudicotyledons</taxon>
        <taxon>Gunneridae</taxon>
        <taxon>Pentapetalae</taxon>
        <taxon>rosids</taxon>
        <taxon>fabids</taxon>
        <taxon>Fabales</taxon>
        <taxon>Fabaceae</taxon>
        <taxon>Papilionoideae</taxon>
        <taxon>50 kb inversion clade</taxon>
        <taxon>NPAAA clade</taxon>
        <taxon>Hologalegina</taxon>
        <taxon>IRL clade</taxon>
        <taxon>Trifolieae</taxon>
        <taxon>Trifolium</taxon>
    </lineage>
</organism>
<comment type="caution">
    <text evidence="1">The sequence shown here is derived from an EMBL/GenBank/DDBJ whole genome shotgun (WGS) entry which is preliminary data.</text>
</comment>
<dbReference type="EMBL" id="CASHSV030000615">
    <property type="protein sequence ID" value="CAJ2669956.1"/>
    <property type="molecule type" value="Genomic_DNA"/>
</dbReference>